<dbReference type="InterPro" id="IPR003663">
    <property type="entry name" value="Sugar/inositol_transpt"/>
</dbReference>
<dbReference type="PRINTS" id="PR00171">
    <property type="entry name" value="SUGRTRNSPORT"/>
</dbReference>
<dbReference type="EMBL" id="MKZY01000005">
    <property type="protein sequence ID" value="OOO08342.1"/>
    <property type="molecule type" value="Genomic_DNA"/>
</dbReference>
<dbReference type="SMART" id="SM00066">
    <property type="entry name" value="GAL4"/>
    <property type="match status" value="1"/>
</dbReference>
<dbReference type="Gene3D" id="1.20.1250.20">
    <property type="entry name" value="MFS general substrate transporter like domains"/>
    <property type="match status" value="1"/>
</dbReference>
<feature type="transmembrane region" description="Helical" evidence="11">
    <location>
        <begin position="653"/>
        <end position="678"/>
    </location>
</feature>
<feature type="transmembrane region" description="Helical" evidence="11">
    <location>
        <begin position="927"/>
        <end position="950"/>
    </location>
</feature>
<dbReference type="FunFam" id="1.20.1250.20:FF:000090">
    <property type="entry name" value="MFS sugar transporter, putative"/>
    <property type="match status" value="1"/>
</dbReference>
<feature type="transmembrane region" description="Helical" evidence="11">
    <location>
        <begin position="600"/>
        <end position="623"/>
    </location>
</feature>
<feature type="transmembrane region" description="Helical" evidence="11">
    <location>
        <begin position="690"/>
        <end position="708"/>
    </location>
</feature>
<dbReference type="eggNOG" id="ENOG502SPHU">
    <property type="taxonomic scope" value="Eukaryota"/>
</dbReference>
<dbReference type="GO" id="GO:0005351">
    <property type="term" value="F:carbohydrate:proton symporter activity"/>
    <property type="evidence" value="ECO:0007669"/>
    <property type="project" value="TreeGrafter"/>
</dbReference>
<evidence type="ECO:0000256" key="6">
    <source>
        <dbReference type="ARBA" id="ARBA00023015"/>
    </source>
</evidence>
<evidence type="ECO:0000256" key="3">
    <source>
        <dbReference type="ARBA" id="ARBA00022448"/>
    </source>
</evidence>
<evidence type="ECO:0000313" key="14">
    <source>
        <dbReference type="EMBL" id="OOO08342.1"/>
    </source>
</evidence>
<keyword evidence="8 11" id="KW-0472">Membrane</keyword>
<dbReference type="NCBIfam" id="TIGR00879">
    <property type="entry name" value="SP"/>
    <property type="match status" value="1"/>
</dbReference>
<dbReference type="PROSITE" id="PS50850">
    <property type="entry name" value="MFS"/>
    <property type="match status" value="1"/>
</dbReference>
<feature type="transmembrane region" description="Helical" evidence="11">
    <location>
        <begin position="630"/>
        <end position="647"/>
    </location>
</feature>
<feature type="transmembrane region" description="Helical" evidence="11">
    <location>
        <begin position="544"/>
        <end position="561"/>
    </location>
</feature>
<evidence type="ECO:0000259" key="13">
    <source>
        <dbReference type="PROSITE" id="PS50850"/>
    </source>
</evidence>
<dbReference type="Proteomes" id="UP000190312">
    <property type="component" value="Unassembled WGS sequence"/>
</dbReference>
<dbReference type="GO" id="GO:0008270">
    <property type="term" value="F:zinc ion binding"/>
    <property type="evidence" value="ECO:0007669"/>
    <property type="project" value="InterPro"/>
</dbReference>
<evidence type="ECO:0000256" key="5">
    <source>
        <dbReference type="ARBA" id="ARBA00022989"/>
    </source>
</evidence>
<dbReference type="VEuPathDB" id="FungiDB:AO090020000655"/>
<dbReference type="SUPFAM" id="SSF57701">
    <property type="entry name" value="Zn2/Cys6 DNA-binding domain"/>
    <property type="match status" value="1"/>
</dbReference>
<keyword evidence="9" id="KW-0804">Transcription</keyword>
<dbReference type="Pfam" id="PF00172">
    <property type="entry name" value="Zn_clus"/>
    <property type="match status" value="1"/>
</dbReference>
<dbReference type="OrthoDB" id="2544694at2759"/>
<comment type="caution">
    <text evidence="14">The sequence shown here is derived from an EMBL/GenBank/DDBJ whole genome shotgun (WGS) entry which is preliminary data.</text>
</comment>
<feature type="transmembrane region" description="Helical" evidence="11">
    <location>
        <begin position="858"/>
        <end position="878"/>
    </location>
</feature>
<protein>
    <submittedName>
        <fullName evidence="14">Sugar transporter</fullName>
    </submittedName>
</protein>
<organism evidence="14 15">
    <name type="scientific">Aspergillus oryzae</name>
    <name type="common">Yellow koji mold</name>
    <dbReference type="NCBI Taxonomy" id="5062"/>
    <lineage>
        <taxon>Eukaryota</taxon>
        <taxon>Fungi</taxon>
        <taxon>Dikarya</taxon>
        <taxon>Ascomycota</taxon>
        <taxon>Pezizomycotina</taxon>
        <taxon>Eurotiomycetes</taxon>
        <taxon>Eurotiomycetidae</taxon>
        <taxon>Eurotiales</taxon>
        <taxon>Aspergillaceae</taxon>
        <taxon>Aspergillus</taxon>
        <taxon>Aspergillus subgen. Circumdati</taxon>
    </lineage>
</organism>
<comment type="subcellular location">
    <subcellularLocation>
        <location evidence="1">Membrane</location>
        <topology evidence="1">Multi-pass membrane protein</topology>
    </subcellularLocation>
</comment>
<evidence type="ECO:0000256" key="8">
    <source>
        <dbReference type="ARBA" id="ARBA00023136"/>
    </source>
</evidence>
<dbReference type="PROSITE" id="PS50048">
    <property type="entry name" value="ZN2_CY6_FUNGAL_2"/>
    <property type="match status" value="1"/>
</dbReference>
<proteinExistence type="inferred from homology"/>
<keyword evidence="14" id="KW-0762">Sugar transport</keyword>
<evidence type="ECO:0000256" key="11">
    <source>
        <dbReference type="SAM" id="Phobius"/>
    </source>
</evidence>
<evidence type="ECO:0000256" key="1">
    <source>
        <dbReference type="ARBA" id="ARBA00004141"/>
    </source>
</evidence>
<reference evidence="14 15" key="1">
    <citation type="submission" date="2016-10" db="EMBL/GenBank/DDBJ databases">
        <title>Genome sequencing of Aspergillus oryzae BCC7051.</title>
        <authorList>
            <person name="Thammarongtham C."/>
            <person name="Vorapreeda T."/>
            <person name="Nookaew I."/>
            <person name="Srisuk T."/>
            <person name="Land M."/>
            <person name="Jeennor S."/>
            <person name="Laoteng K."/>
        </authorList>
    </citation>
    <scope>NUCLEOTIDE SEQUENCE [LARGE SCALE GENOMIC DNA]</scope>
    <source>
        <strain evidence="14 15">BCC7051</strain>
    </source>
</reference>
<feature type="transmembrane region" description="Helical" evidence="11">
    <location>
        <begin position="822"/>
        <end position="846"/>
    </location>
</feature>
<dbReference type="SUPFAM" id="SSF103473">
    <property type="entry name" value="MFS general substrate transporter"/>
    <property type="match status" value="1"/>
</dbReference>
<evidence type="ECO:0000259" key="12">
    <source>
        <dbReference type="PROSITE" id="PS50048"/>
    </source>
</evidence>
<feature type="domain" description="Major facilitator superfamily (MFS) profile" evidence="13">
    <location>
        <begin position="548"/>
        <end position="1015"/>
    </location>
</feature>
<dbReference type="InterPro" id="IPR036259">
    <property type="entry name" value="MFS_trans_sf"/>
</dbReference>
<dbReference type="Pfam" id="PF11951">
    <property type="entry name" value="Fungal_trans_2"/>
    <property type="match status" value="1"/>
</dbReference>
<feature type="transmembrane region" description="Helical" evidence="11">
    <location>
        <begin position="962"/>
        <end position="985"/>
    </location>
</feature>
<dbReference type="CDD" id="cd00067">
    <property type="entry name" value="GAL4"/>
    <property type="match status" value="1"/>
</dbReference>
<keyword evidence="6" id="KW-0805">Transcription regulation</keyword>
<dbReference type="Pfam" id="PF00083">
    <property type="entry name" value="Sugar_tr"/>
    <property type="match status" value="1"/>
</dbReference>
<keyword evidence="3" id="KW-0813">Transport</keyword>
<dbReference type="PANTHER" id="PTHR48022">
    <property type="entry name" value="PLASTIDIC GLUCOSE TRANSPORTER 4"/>
    <property type="match status" value="1"/>
</dbReference>
<keyword evidence="4 11" id="KW-0812">Transmembrane</keyword>
<dbReference type="GO" id="GO:0009893">
    <property type="term" value="P:positive regulation of metabolic process"/>
    <property type="evidence" value="ECO:0007669"/>
    <property type="project" value="UniProtKB-ARBA"/>
</dbReference>
<feature type="domain" description="Zn(2)-C6 fungal-type" evidence="12">
    <location>
        <begin position="39"/>
        <end position="67"/>
    </location>
</feature>
<keyword evidence="10" id="KW-0539">Nucleus</keyword>
<dbReference type="VEuPathDB" id="FungiDB:AO090020000654"/>
<evidence type="ECO:0000256" key="10">
    <source>
        <dbReference type="ARBA" id="ARBA00023242"/>
    </source>
</evidence>
<dbReference type="PANTHER" id="PTHR48022:SF78">
    <property type="entry name" value="MONOSACCHARIDE TRANSPORTER, PUTATIVE (AFU_ORTHOLOGUE AFUA_2G02110)-RELATED"/>
    <property type="match status" value="1"/>
</dbReference>
<feature type="transmembrane region" description="Helical" evidence="11">
    <location>
        <begin position="991"/>
        <end position="1011"/>
    </location>
</feature>
<dbReference type="InterPro" id="IPR005828">
    <property type="entry name" value="MFS_sugar_transport-like"/>
</dbReference>
<evidence type="ECO:0000313" key="15">
    <source>
        <dbReference type="Proteomes" id="UP000190312"/>
    </source>
</evidence>
<dbReference type="InterPro" id="IPR021858">
    <property type="entry name" value="Fun_TF"/>
</dbReference>
<dbReference type="InterPro" id="IPR036864">
    <property type="entry name" value="Zn2-C6_fun-type_DNA-bd_sf"/>
</dbReference>
<dbReference type="GO" id="GO:0003677">
    <property type="term" value="F:DNA binding"/>
    <property type="evidence" value="ECO:0007669"/>
    <property type="project" value="UniProtKB-KW"/>
</dbReference>
<feature type="transmembrane region" description="Helical" evidence="11">
    <location>
        <begin position="728"/>
        <end position="745"/>
    </location>
</feature>
<evidence type="ECO:0000256" key="4">
    <source>
        <dbReference type="ARBA" id="ARBA00022692"/>
    </source>
</evidence>
<feature type="transmembrane region" description="Helical" evidence="11">
    <location>
        <begin position="885"/>
        <end position="907"/>
    </location>
</feature>
<dbReference type="InterPro" id="IPR050360">
    <property type="entry name" value="MFS_Sugar_Transporters"/>
</dbReference>
<dbReference type="PROSITE" id="PS00463">
    <property type="entry name" value="ZN2_CY6_FUNGAL_1"/>
    <property type="match status" value="1"/>
</dbReference>
<comment type="similarity">
    <text evidence="2">Belongs to the major facilitator superfamily. Sugar transporter (TC 2.A.1.1) family.</text>
</comment>
<dbReference type="GO" id="GO:0016020">
    <property type="term" value="C:membrane"/>
    <property type="evidence" value="ECO:0007669"/>
    <property type="project" value="UniProtKB-SubCell"/>
</dbReference>
<name>A0A1S9DGY8_ASPOZ</name>
<sequence>MNLYERNLEEAHENIKMDLLHIPPKERKSRTSRPKVRTGCVTCKARRKKCDEARPHCRTCVSAGRECGGYEETIDRRTRAWKTTNATVDVPCKIKLEVQKNQLTVAKDCGAWISRLLVDPSQADLSLSERWYLGLFRSSTASQCSGYFPLEFWRRMVHQFSEVEPAVRHAIIAISALHRSFSTTQSAQNSGKPNDPHLFPLRQCNKAIICLQQRLQSASCRQDSHVLITLVTCVLFVSFAFLQGDTDAASCHLRHGTRLLQETYLSNTKKKLDYGPALTDVFYHLELHWASLREPEAASLNHEHSIVQSMALGNPVWCKPVHSLEDACNLLIGLAWLVCENDPENSKMVVAREILDKHQEAILQKLQTWKTELTTSLTRKKVLLSSRDRHTLAALNLWTEIIFIRVSTDSRQNEGESRFDSFTSNFQRVVQLAKSVLSSDFSQSPMPTFSVGMGMIPPLYLCAFRCRDWHIRREAVQLLQRWQLQEGAWTSSGTAFVVSRMIAIESEGLTPGELVPERARISAMRAGALPDGWNVAHKLEKRKLLVAINCVAALAIFFFGYDQGMMGGVNNSSDYLELMGIGYGANINGDTNVPVVTDSLLQGGIVSVYYLGTLVGALFGGWIGERIGRLKSIAVGSVWAIVGAALQCSAMNHQWIICARLINGIGTGVLNAIVPVWATETAEHTSRGQFIAIEFTLNIFGVVVAYWLEFGLSFIDEGRSAIRWRFPIAFQIILLFLLLGLVWFFPESPRWLVKVGREEEARYILGRLRGTGPEDGDKAEAEFRDICNVAELERSQKYSTSYFSMITGRGSGNLHIGRRVQLVVWLQIMQEWVGIAGVTVYAPVIFRMAGFDTEKSQWVSGLNNVFYMFSTLVCVFTLDRIGRRWTLYWGSVGQGIAMFLAGGFSYLCKQANAAGDTSKASSYGAAAASMVFIFTSVFGATWLTVPWLYPAEIFPLSVRAKGNAWGVVGWSIGNGWLTLLCPIMFDSIGEKTLYIFGIANVITIPMVWALYPESNQRTLEQIDLLFAADSIWVWDAERNFQTLVENNPELTQATRARALSDTEKAKAIED</sequence>
<keyword evidence="5 11" id="KW-1133">Transmembrane helix</keyword>
<dbReference type="GO" id="GO:0000981">
    <property type="term" value="F:DNA-binding transcription factor activity, RNA polymerase II-specific"/>
    <property type="evidence" value="ECO:0007669"/>
    <property type="project" value="InterPro"/>
</dbReference>
<accession>A0A1S9DGY8</accession>
<dbReference type="Gene3D" id="4.10.240.10">
    <property type="entry name" value="Zn(2)-C6 fungal-type DNA-binding domain"/>
    <property type="match status" value="1"/>
</dbReference>
<dbReference type="InterPro" id="IPR020846">
    <property type="entry name" value="MFS_dom"/>
</dbReference>
<dbReference type="AlphaFoldDB" id="A0A1S9DGY8"/>
<gene>
    <name evidence="14" type="ORF">OAory_01096380</name>
</gene>
<evidence type="ECO:0000256" key="7">
    <source>
        <dbReference type="ARBA" id="ARBA00023125"/>
    </source>
</evidence>
<keyword evidence="7" id="KW-0238">DNA-binding</keyword>
<evidence type="ECO:0000256" key="9">
    <source>
        <dbReference type="ARBA" id="ARBA00023163"/>
    </source>
</evidence>
<evidence type="ECO:0000256" key="2">
    <source>
        <dbReference type="ARBA" id="ARBA00010992"/>
    </source>
</evidence>
<dbReference type="InterPro" id="IPR001138">
    <property type="entry name" value="Zn2Cys6_DnaBD"/>
</dbReference>